<keyword evidence="2" id="KW-0812">Transmembrane</keyword>
<dbReference type="PANTHER" id="PTHR38468">
    <property type="entry name" value="SLL0939 PROTEIN"/>
    <property type="match status" value="1"/>
</dbReference>
<dbReference type="RefSeq" id="WP_154521721.1">
    <property type="nucleotide sequence ID" value="NZ_VULZ01000001.1"/>
</dbReference>
<name>A0A6L5WZU9_9FIRM</name>
<evidence type="ECO:0000313" key="4">
    <source>
        <dbReference type="Proteomes" id="UP000481852"/>
    </source>
</evidence>
<keyword evidence="4" id="KW-1185">Reference proteome</keyword>
<keyword evidence="2" id="KW-0472">Membrane</keyword>
<dbReference type="Pfam" id="PF07784">
    <property type="entry name" value="DUF1622"/>
    <property type="match status" value="1"/>
</dbReference>
<evidence type="ECO:0000256" key="2">
    <source>
        <dbReference type="SAM" id="Phobius"/>
    </source>
</evidence>
<keyword evidence="2" id="KW-1133">Transmembrane helix</keyword>
<protein>
    <submittedName>
        <fullName evidence="3">DUF1622 domain-containing protein</fullName>
    </submittedName>
</protein>
<reference evidence="3 4" key="1">
    <citation type="submission" date="2019-08" db="EMBL/GenBank/DDBJ databases">
        <title>In-depth cultivation of the pig gut microbiome towards novel bacterial diversity and tailored functional studies.</title>
        <authorList>
            <person name="Wylensek D."/>
            <person name="Hitch T.C.A."/>
            <person name="Clavel T."/>
        </authorList>
    </citation>
    <scope>NUCLEOTIDE SEQUENCE [LARGE SCALE GENOMIC DNA]</scope>
    <source>
        <strain evidence="3 4">Oil+RF-744-WCA-WT-11</strain>
    </source>
</reference>
<feature type="transmembrane region" description="Helical" evidence="2">
    <location>
        <begin position="20"/>
        <end position="40"/>
    </location>
</feature>
<proteinExistence type="predicted"/>
<feature type="region of interest" description="Disordered" evidence="1">
    <location>
        <begin position="107"/>
        <end position="129"/>
    </location>
</feature>
<organism evidence="3 4">
    <name type="scientific">Porcincola intestinalis</name>
    <dbReference type="NCBI Taxonomy" id="2606632"/>
    <lineage>
        <taxon>Bacteria</taxon>
        <taxon>Bacillati</taxon>
        <taxon>Bacillota</taxon>
        <taxon>Clostridia</taxon>
        <taxon>Lachnospirales</taxon>
        <taxon>Lachnospiraceae</taxon>
        <taxon>Porcincola</taxon>
    </lineage>
</organism>
<gene>
    <name evidence="3" type="ORF">FYJ35_00795</name>
</gene>
<dbReference type="InterPro" id="IPR012427">
    <property type="entry name" value="DUF1622"/>
</dbReference>
<dbReference type="AlphaFoldDB" id="A0A6L5WZU9"/>
<comment type="caution">
    <text evidence="3">The sequence shown here is derived from an EMBL/GenBank/DDBJ whole genome shotgun (WGS) entry which is preliminary data.</text>
</comment>
<evidence type="ECO:0000313" key="3">
    <source>
        <dbReference type="EMBL" id="MSS13601.1"/>
    </source>
</evidence>
<sequence>MEIFLSELETYMYDIVEVCTSLLEFFGIVVLVTSAIRAFIRWIRRDRQNIRLDLAQGIALALEFKMGGEVLRTVVVREWSELGILGAIIVLRAMLTFLIHWEIKNEKKDMSENTPPDAAEEPLDRDKSV</sequence>
<dbReference type="EMBL" id="VULZ01000001">
    <property type="protein sequence ID" value="MSS13601.1"/>
    <property type="molecule type" value="Genomic_DNA"/>
</dbReference>
<dbReference type="Proteomes" id="UP000481852">
    <property type="component" value="Unassembled WGS sequence"/>
</dbReference>
<dbReference type="PANTHER" id="PTHR38468:SF1">
    <property type="entry name" value="SLL0939 PROTEIN"/>
    <property type="match status" value="1"/>
</dbReference>
<evidence type="ECO:0000256" key="1">
    <source>
        <dbReference type="SAM" id="MobiDB-lite"/>
    </source>
</evidence>
<feature type="transmembrane region" description="Helical" evidence="2">
    <location>
        <begin position="82"/>
        <end position="101"/>
    </location>
</feature>
<accession>A0A6L5WZU9</accession>